<evidence type="ECO:0000256" key="2">
    <source>
        <dbReference type="ARBA" id="ARBA00022747"/>
    </source>
</evidence>
<organism evidence="5 6">
    <name type="scientific">Qipengyuania profundimaris</name>
    <dbReference type="NCBI Taxonomy" id="3067652"/>
    <lineage>
        <taxon>Bacteria</taxon>
        <taxon>Pseudomonadati</taxon>
        <taxon>Pseudomonadota</taxon>
        <taxon>Alphaproteobacteria</taxon>
        <taxon>Sphingomonadales</taxon>
        <taxon>Erythrobacteraceae</taxon>
        <taxon>Qipengyuania</taxon>
    </lineage>
</organism>
<evidence type="ECO:0000313" key="6">
    <source>
        <dbReference type="Proteomes" id="UP001240639"/>
    </source>
</evidence>
<comment type="caution">
    <text evidence="5">The sequence shown here is derived from an EMBL/GenBank/DDBJ whole genome shotgun (WGS) entry which is preliminary data.</text>
</comment>
<reference evidence="5 6" key="1">
    <citation type="submission" date="2023-08" db="EMBL/GenBank/DDBJ databases">
        <title>genomic of G39.</title>
        <authorList>
            <person name="Wang Y."/>
        </authorList>
    </citation>
    <scope>NUCLEOTIDE SEQUENCE [LARGE SCALE GENOMIC DNA]</scope>
    <source>
        <strain evidence="5 6">G39</strain>
    </source>
</reference>
<feature type="domain" description="Type I restriction modification DNA specificity" evidence="4">
    <location>
        <begin position="67"/>
        <end position="162"/>
    </location>
</feature>
<dbReference type="EMBL" id="JAVAIM010000001">
    <property type="protein sequence ID" value="MDP4573853.1"/>
    <property type="molecule type" value="Genomic_DNA"/>
</dbReference>
<dbReference type="PANTHER" id="PTHR30408">
    <property type="entry name" value="TYPE-1 RESTRICTION ENZYME ECOKI SPECIFICITY PROTEIN"/>
    <property type="match status" value="1"/>
</dbReference>
<keyword evidence="3" id="KW-0238">DNA-binding</keyword>
<dbReference type="CDD" id="cd16961">
    <property type="entry name" value="RMtype1_S_TRD-CR_like"/>
    <property type="match status" value="1"/>
</dbReference>
<dbReference type="Proteomes" id="UP001240639">
    <property type="component" value="Unassembled WGS sequence"/>
</dbReference>
<evidence type="ECO:0000256" key="1">
    <source>
        <dbReference type="ARBA" id="ARBA00010923"/>
    </source>
</evidence>
<dbReference type="InterPro" id="IPR000055">
    <property type="entry name" value="Restrct_endonuc_typeI_TRD"/>
</dbReference>
<dbReference type="Pfam" id="PF01420">
    <property type="entry name" value="Methylase_S"/>
    <property type="match status" value="1"/>
</dbReference>
<keyword evidence="5" id="KW-0378">Hydrolase</keyword>
<dbReference type="InterPro" id="IPR044946">
    <property type="entry name" value="Restrct_endonuc_typeI_TRD_sf"/>
</dbReference>
<dbReference type="Gene3D" id="3.90.220.20">
    <property type="entry name" value="DNA methylase specificity domains"/>
    <property type="match status" value="1"/>
</dbReference>
<keyword evidence="6" id="KW-1185">Reference proteome</keyword>
<evidence type="ECO:0000256" key="3">
    <source>
        <dbReference type="ARBA" id="ARBA00023125"/>
    </source>
</evidence>
<keyword evidence="2" id="KW-0680">Restriction system</keyword>
<gene>
    <name evidence="5" type="ORF">Q9K02_01710</name>
</gene>
<keyword evidence="5" id="KW-0540">Nuclease</keyword>
<sequence>MKLIDAKILSNVALISAGYPFRGKIDDLAAGEVSVIQMRNVDPNTGIDWSELSRVELPRASTKAMLQRRDVILSTRGGRFYPYHIGGFEGEAVCSPHFFVLRVTTDAILPQFLAWQMRQKPAQDYFAAGATGSYILNLKREVVENLPIALPPLEQQRKIVELDAAMQNERAILTQLINNRSTEMSAIARQLLATAFESSEQRAS</sequence>
<proteinExistence type="inferred from homology"/>
<dbReference type="InterPro" id="IPR052021">
    <property type="entry name" value="Type-I_RS_S_subunit"/>
</dbReference>
<evidence type="ECO:0000259" key="4">
    <source>
        <dbReference type="Pfam" id="PF01420"/>
    </source>
</evidence>
<dbReference type="GO" id="GO:0004519">
    <property type="term" value="F:endonuclease activity"/>
    <property type="evidence" value="ECO:0007669"/>
    <property type="project" value="UniProtKB-KW"/>
</dbReference>
<dbReference type="PANTHER" id="PTHR30408:SF12">
    <property type="entry name" value="TYPE I RESTRICTION ENZYME MJAVIII SPECIFICITY SUBUNIT"/>
    <property type="match status" value="1"/>
</dbReference>
<dbReference type="SUPFAM" id="SSF116734">
    <property type="entry name" value="DNA methylase specificity domain"/>
    <property type="match status" value="1"/>
</dbReference>
<keyword evidence="5" id="KW-0255">Endonuclease</keyword>
<evidence type="ECO:0000313" key="5">
    <source>
        <dbReference type="EMBL" id="MDP4573853.1"/>
    </source>
</evidence>
<dbReference type="RefSeq" id="WP_305931318.1">
    <property type="nucleotide sequence ID" value="NZ_JAVAIM010000001.1"/>
</dbReference>
<name>A0ABT9HL25_9SPHN</name>
<protein>
    <submittedName>
        <fullName evidence="5">Restriction endonuclease subunit S</fullName>
    </submittedName>
</protein>
<comment type="similarity">
    <text evidence="1">Belongs to the type-I restriction system S methylase family.</text>
</comment>
<accession>A0ABT9HL25</accession>